<comment type="caution">
    <text evidence="1">The sequence shown here is derived from an EMBL/GenBank/DDBJ whole genome shotgun (WGS) entry which is preliminary data.</text>
</comment>
<gene>
    <name evidence="1" type="ORF">Lalb_Chr23g0274151</name>
</gene>
<reference evidence="2" key="1">
    <citation type="journal article" date="2020" name="Nat. Commun.">
        <title>Genome sequence of the cluster root forming white lupin.</title>
        <authorList>
            <person name="Hufnagel B."/>
            <person name="Marques A."/>
            <person name="Soriano A."/>
            <person name="Marques L."/>
            <person name="Divol F."/>
            <person name="Doumas P."/>
            <person name="Sallet E."/>
            <person name="Mancinotti D."/>
            <person name="Carrere S."/>
            <person name="Marande W."/>
            <person name="Arribat S."/>
            <person name="Keller J."/>
            <person name="Huneau C."/>
            <person name="Blein T."/>
            <person name="Aime D."/>
            <person name="Laguerre M."/>
            <person name="Taylor J."/>
            <person name="Schubert V."/>
            <person name="Nelson M."/>
            <person name="Geu-Flores F."/>
            <person name="Crespi M."/>
            <person name="Gallardo-Guerrero K."/>
            <person name="Delaux P.-M."/>
            <person name="Salse J."/>
            <person name="Berges H."/>
            <person name="Guyot R."/>
            <person name="Gouzy J."/>
            <person name="Peret B."/>
        </authorList>
    </citation>
    <scope>NUCLEOTIDE SEQUENCE [LARGE SCALE GENOMIC DNA]</scope>
    <source>
        <strain evidence="2">cv. Amiga</strain>
    </source>
</reference>
<keyword evidence="2" id="KW-1185">Reference proteome</keyword>
<organism evidence="1 2">
    <name type="scientific">Lupinus albus</name>
    <name type="common">White lupine</name>
    <name type="synonym">Lupinus termis</name>
    <dbReference type="NCBI Taxonomy" id="3870"/>
    <lineage>
        <taxon>Eukaryota</taxon>
        <taxon>Viridiplantae</taxon>
        <taxon>Streptophyta</taxon>
        <taxon>Embryophyta</taxon>
        <taxon>Tracheophyta</taxon>
        <taxon>Spermatophyta</taxon>
        <taxon>Magnoliopsida</taxon>
        <taxon>eudicotyledons</taxon>
        <taxon>Gunneridae</taxon>
        <taxon>Pentapetalae</taxon>
        <taxon>rosids</taxon>
        <taxon>fabids</taxon>
        <taxon>Fabales</taxon>
        <taxon>Fabaceae</taxon>
        <taxon>Papilionoideae</taxon>
        <taxon>50 kb inversion clade</taxon>
        <taxon>genistoids sensu lato</taxon>
        <taxon>core genistoids</taxon>
        <taxon>Genisteae</taxon>
        <taxon>Lupinus</taxon>
    </lineage>
</organism>
<dbReference type="AlphaFoldDB" id="A0A6A4NLF5"/>
<sequence length="51" mass="5719">MNSIEFPLRDRTIQNSVISTTLNQLSNWSRLSSLWPLIYGTSGCIFVGLST</sequence>
<evidence type="ECO:0008006" key="3">
    <source>
        <dbReference type="Google" id="ProtNLM"/>
    </source>
</evidence>
<accession>A0A6A4NLF5</accession>
<protein>
    <recommendedName>
        <fullName evidence="3">NADH-plastoquinone oxidoreductase subunit K</fullName>
    </recommendedName>
</protein>
<dbReference type="Proteomes" id="UP000447434">
    <property type="component" value="Chromosome 23"/>
</dbReference>
<proteinExistence type="predicted"/>
<dbReference type="EMBL" id="WOCE01000023">
    <property type="protein sequence ID" value="KAE9587487.1"/>
    <property type="molecule type" value="Genomic_DNA"/>
</dbReference>
<evidence type="ECO:0000313" key="2">
    <source>
        <dbReference type="Proteomes" id="UP000447434"/>
    </source>
</evidence>
<evidence type="ECO:0000313" key="1">
    <source>
        <dbReference type="EMBL" id="KAE9587487.1"/>
    </source>
</evidence>
<dbReference type="OrthoDB" id="1889813at2759"/>
<name>A0A6A4NLF5_LUPAL</name>